<dbReference type="GeneID" id="20237167"/>
<dbReference type="EMBL" id="KB200129">
    <property type="protein sequence ID" value="ESP03056.1"/>
    <property type="molecule type" value="Genomic_DNA"/>
</dbReference>
<evidence type="ECO:0000313" key="2">
    <source>
        <dbReference type="EMBL" id="ESP03056.1"/>
    </source>
</evidence>
<dbReference type="Proteomes" id="UP000030746">
    <property type="component" value="Unassembled WGS sequence"/>
</dbReference>
<dbReference type="CTD" id="20237167"/>
<keyword evidence="3" id="KW-1185">Reference proteome</keyword>
<dbReference type="KEGG" id="lgi:LOTGIDRAFT_157017"/>
<organism evidence="2 3">
    <name type="scientific">Lottia gigantea</name>
    <name type="common">Giant owl limpet</name>
    <dbReference type="NCBI Taxonomy" id="225164"/>
    <lineage>
        <taxon>Eukaryota</taxon>
        <taxon>Metazoa</taxon>
        <taxon>Spiralia</taxon>
        <taxon>Lophotrochozoa</taxon>
        <taxon>Mollusca</taxon>
        <taxon>Gastropoda</taxon>
        <taxon>Patellogastropoda</taxon>
        <taxon>Lottioidea</taxon>
        <taxon>Lottiidae</taxon>
        <taxon>Lottia</taxon>
    </lineage>
</organism>
<dbReference type="HOGENOM" id="CLU_445030_0_0_1"/>
<dbReference type="OrthoDB" id="10675076at2759"/>
<name>V4B688_LOTGI</name>
<sequence>MGPTKRNMQPVPSLADRIKASNNSPLEPTKRSLNETKQVDRDRLVRNFIRLYCRELAIRPLMIQAVAEARATNLEIINIYGRNAKASRDNEASKADEIEHNETIFPNKCGKSKKQSTRRLKDIDSNGTTLADLVNGLTIQSKQGCSDLIKDTDDEAHKDVFIDGDLNLKASSTSLILDVITRQSLKGTKTDTNDILVENPDKPSEYDATNLMINDTIFPHANSSVLDISDNCASELPHANIIEQNDGSIPLIRDSCNKKENRVSSISWKPKRQLVPRYKDFRQLENTNGSNIDNEPFSSDLVDNLKQPEDKIRPISSLSTVTVLPASETDEGVTTEDIASSSEAFPDMERKLTESPVPLKLNSKIHTPRALSFHESNNHNKFSGIFNKGKQDILTENYFSDTPVLRSRNVNQINQDVQAKKFNKTDIHFNRNRINQVIDDQTRKTLVQNQLKKFGFDGNPRGSQKNHVSSWKSNININTRTALNDRFLTMSDQFSSKTDPFQEFPKKLGWFLKSGELDYDERYTFEDKRRTKSKAYMNVQRQHYKRRTLDAVPKNRQQKTQIQLVTDRRQDIFTPGKPFYNQEPRTPIITKRLRFMKRMVTKPLHKRKPFITVV</sequence>
<dbReference type="AlphaFoldDB" id="V4B688"/>
<reference evidence="2 3" key="1">
    <citation type="journal article" date="2013" name="Nature">
        <title>Insights into bilaterian evolution from three spiralian genomes.</title>
        <authorList>
            <person name="Simakov O."/>
            <person name="Marletaz F."/>
            <person name="Cho S.J."/>
            <person name="Edsinger-Gonzales E."/>
            <person name="Havlak P."/>
            <person name="Hellsten U."/>
            <person name="Kuo D.H."/>
            <person name="Larsson T."/>
            <person name="Lv J."/>
            <person name="Arendt D."/>
            <person name="Savage R."/>
            <person name="Osoegawa K."/>
            <person name="de Jong P."/>
            <person name="Grimwood J."/>
            <person name="Chapman J.A."/>
            <person name="Shapiro H."/>
            <person name="Aerts A."/>
            <person name="Otillar R.P."/>
            <person name="Terry A.Y."/>
            <person name="Boore J.L."/>
            <person name="Grigoriev I.V."/>
            <person name="Lindberg D.R."/>
            <person name="Seaver E.C."/>
            <person name="Weisblat D.A."/>
            <person name="Putnam N.H."/>
            <person name="Rokhsar D.S."/>
        </authorList>
    </citation>
    <scope>NUCLEOTIDE SEQUENCE [LARGE SCALE GENOMIC DNA]</scope>
</reference>
<feature type="region of interest" description="Disordered" evidence="1">
    <location>
        <begin position="1"/>
        <end position="35"/>
    </location>
</feature>
<proteinExistence type="predicted"/>
<evidence type="ECO:0000256" key="1">
    <source>
        <dbReference type="SAM" id="MobiDB-lite"/>
    </source>
</evidence>
<gene>
    <name evidence="2" type="ORF">LOTGIDRAFT_157017</name>
</gene>
<dbReference type="RefSeq" id="XP_009046526.1">
    <property type="nucleotide sequence ID" value="XM_009048278.1"/>
</dbReference>
<protein>
    <submittedName>
        <fullName evidence="2">Uncharacterized protein</fullName>
    </submittedName>
</protein>
<evidence type="ECO:0000313" key="3">
    <source>
        <dbReference type="Proteomes" id="UP000030746"/>
    </source>
</evidence>
<accession>V4B688</accession>